<dbReference type="PANTHER" id="PTHR31891">
    <property type="entry name" value="FORMAMIDASE C869.04-RELATED"/>
    <property type="match status" value="1"/>
</dbReference>
<accession>A0ABP6T0S5</accession>
<sequence length="379" mass="39652">MTAPRFSAATSPPTMPVPPPGASPDAAPFVPPSTWPGTSPKGVLAYDPAGVYAYRFGATEPVAEVERGQVLVTTTEDCFGGVITTVEDLPSRVCRFDRLNPVTGPFHVRGAEPGDTLAVHVLDITPARPFGVSSTFPHFGALTGTGATAMLHPPLPERVWLYPIDPQTGTVFFQTTGAAFTAALPLRPMLGTIGVAPAGGEVRSSIVPDRHGGNLDVPAVGPGTTLYLGVNVPGALLAFGDGHARQGSGEVSGVAVEIPTRTTLAVEVVKGVPTPWPRLQTDATLTSIGAARPLEDAFRISHHDLVRWVAELTGLEELDALQLVAQAGHADVGNVCDPNYTMLASIALQHLGATTVYDGVHQRLRATRLPDIDRSGGQR</sequence>
<evidence type="ECO:0000256" key="1">
    <source>
        <dbReference type="SAM" id="MobiDB-lite"/>
    </source>
</evidence>
<gene>
    <name evidence="2" type="ORF">GCM10020369_43690</name>
</gene>
<dbReference type="Pfam" id="PF03069">
    <property type="entry name" value="FmdA_AmdA"/>
    <property type="match status" value="2"/>
</dbReference>
<name>A0ABP6T0S5_9ACTN</name>
<organism evidence="2 3">
    <name type="scientific">Cryptosporangium minutisporangium</name>
    <dbReference type="NCBI Taxonomy" id="113569"/>
    <lineage>
        <taxon>Bacteria</taxon>
        <taxon>Bacillati</taxon>
        <taxon>Actinomycetota</taxon>
        <taxon>Actinomycetes</taxon>
        <taxon>Cryptosporangiales</taxon>
        <taxon>Cryptosporangiaceae</taxon>
        <taxon>Cryptosporangium</taxon>
    </lineage>
</organism>
<dbReference type="Gene3D" id="3.10.28.20">
    <property type="entry name" value="Acetamidase/Formamidase-like domains"/>
    <property type="match status" value="1"/>
</dbReference>
<dbReference type="Proteomes" id="UP001501676">
    <property type="component" value="Unassembled WGS sequence"/>
</dbReference>
<reference evidence="3" key="1">
    <citation type="journal article" date="2019" name="Int. J. Syst. Evol. Microbiol.">
        <title>The Global Catalogue of Microorganisms (GCM) 10K type strain sequencing project: providing services to taxonomists for standard genome sequencing and annotation.</title>
        <authorList>
            <consortium name="The Broad Institute Genomics Platform"/>
            <consortium name="The Broad Institute Genome Sequencing Center for Infectious Disease"/>
            <person name="Wu L."/>
            <person name="Ma J."/>
        </authorList>
    </citation>
    <scope>NUCLEOTIDE SEQUENCE [LARGE SCALE GENOMIC DNA]</scope>
    <source>
        <strain evidence="3">JCM 9458</strain>
    </source>
</reference>
<dbReference type="SUPFAM" id="SSF141130">
    <property type="entry name" value="Acetamidase/Formamidase-like"/>
    <property type="match status" value="1"/>
</dbReference>
<dbReference type="RefSeq" id="WP_345730034.1">
    <property type="nucleotide sequence ID" value="NZ_BAAAYN010000028.1"/>
</dbReference>
<feature type="region of interest" description="Disordered" evidence="1">
    <location>
        <begin position="1"/>
        <end position="34"/>
    </location>
</feature>
<dbReference type="InterPro" id="IPR004304">
    <property type="entry name" value="FmdA_AmdA"/>
</dbReference>
<dbReference type="PANTHER" id="PTHR31891:SF1">
    <property type="entry name" value="FORMAMIDASE C869.04-RELATED"/>
    <property type="match status" value="1"/>
</dbReference>
<proteinExistence type="predicted"/>
<protein>
    <submittedName>
        <fullName evidence="2">Acetamidase/formamidase family protein</fullName>
    </submittedName>
</protein>
<dbReference type="Gene3D" id="2.60.120.580">
    <property type="entry name" value="Acetamidase/Formamidase-like domains"/>
    <property type="match status" value="2"/>
</dbReference>
<feature type="compositionally biased region" description="Pro residues" evidence="1">
    <location>
        <begin position="13"/>
        <end position="22"/>
    </location>
</feature>
<dbReference type="EMBL" id="BAAAYN010000028">
    <property type="protein sequence ID" value="GAA3390294.1"/>
    <property type="molecule type" value="Genomic_DNA"/>
</dbReference>
<evidence type="ECO:0000313" key="3">
    <source>
        <dbReference type="Proteomes" id="UP001501676"/>
    </source>
</evidence>
<comment type="caution">
    <text evidence="2">The sequence shown here is derived from an EMBL/GenBank/DDBJ whole genome shotgun (WGS) entry which is preliminary data.</text>
</comment>
<evidence type="ECO:0000313" key="2">
    <source>
        <dbReference type="EMBL" id="GAA3390294.1"/>
    </source>
</evidence>
<keyword evidence="3" id="KW-1185">Reference proteome</keyword>